<feature type="compositionally biased region" description="Low complexity" evidence="1">
    <location>
        <begin position="235"/>
        <end position="255"/>
    </location>
</feature>
<dbReference type="AlphaFoldDB" id="A0A913ZRX9"/>
<feature type="chain" id="PRO_5037367224" evidence="2">
    <location>
        <begin position="24"/>
        <end position="391"/>
    </location>
</feature>
<keyword evidence="2" id="KW-0732">Signal</keyword>
<protein>
    <submittedName>
        <fullName evidence="3">Uncharacterized protein</fullName>
    </submittedName>
</protein>
<dbReference type="RefSeq" id="XP_038053925.1">
    <property type="nucleotide sequence ID" value="XM_038197997.1"/>
</dbReference>
<feature type="compositionally biased region" description="Basic and acidic residues" evidence="1">
    <location>
        <begin position="315"/>
        <end position="329"/>
    </location>
</feature>
<evidence type="ECO:0000313" key="4">
    <source>
        <dbReference type="Proteomes" id="UP000887568"/>
    </source>
</evidence>
<feature type="signal peptide" evidence="2">
    <location>
        <begin position="1"/>
        <end position="23"/>
    </location>
</feature>
<name>A0A913ZRX9_PATMI</name>
<dbReference type="EnsemblMetazoa" id="XM_038197997.1">
    <property type="protein sequence ID" value="XP_038053925.1"/>
    <property type="gene ID" value="LOC119726341"/>
</dbReference>
<dbReference type="GeneID" id="119726341"/>
<feature type="region of interest" description="Disordered" evidence="1">
    <location>
        <begin position="223"/>
        <end position="350"/>
    </location>
</feature>
<feature type="compositionally biased region" description="Polar residues" evidence="1">
    <location>
        <begin position="283"/>
        <end position="313"/>
    </location>
</feature>
<keyword evidence="4" id="KW-1185">Reference proteome</keyword>
<dbReference type="OrthoDB" id="10459709at2759"/>
<feature type="compositionally biased region" description="Acidic residues" evidence="1">
    <location>
        <begin position="223"/>
        <end position="233"/>
    </location>
</feature>
<organism evidence="3 4">
    <name type="scientific">Patiria miniata</name>
    <name type="common">Bat star</name>
    <name type="synonym">Asterina miniata</name>
    <dbReference type="NCBI Taxonomy" id="46514"/>
    <lineage>
        <taxon>Eukaryota</taxon>
        <taxon>Metazoa</taxon>
        <taxon>Echinodermata</taxon>
        <taxon>Eleutherozoa</taxon>
        <taxon>Asterozoa</taxon>
        <taxon>Asteroidea</taxon>
        <taxon>Valvatacea</taxon>
        <taxon>Valvatida</taxon>
        <taxon>Asterinidae</taxon>
        <taxon>Patiria</taxon>
    </lineage>
</organism>
<evidence type="ECO:0000256" key="2">
    <source>
        <dbReference type="SAM" id="SignalP"/>
    </source>
</evidence>
<proteinExistence type="predicted"/>
<sequence>MATVQRFVLGLVAVLVCIVSAQAYVIRDRGDVNEMATSRADGSDMMTLAEMMTAKEEAEVDGMFPDQMRDDLKLELILKALEILKDYEGESVPTSVTKWLPSYDVMPEELKLRLILKAIIILKDRPLNATFAGHSVGCLELTLILKGLLIVEESKTDFSLAVDKGDLKLALILTGIDVLEVFDGECKDTVFFTNSKKELKLALILKAIALLKQGNWPIDIDDLWPMEGEDGDTGSEGTQSEASTHEATTTSEQSTVSEAATEVVTDEAKTTVTVEATSERTEGGTSNQPEASTHEATTTNEQSTVTEAATQVATDEAKTTVEATSERAAGETTAVETSSEPAEVTEPAVVPDRGDVPDHKKHWLHQAVGKVFKFFTWLPRAIIRKKLHISH</sequence>
<evidence type="ECO:0000256" key="1">
    <source>
        <dbReference type="SAM" id="MobiDB-lite"/>
    </source>
</evidence>
<evidence type="ECO:0000313" key="3">
    <source>
        <dbReference type="EnsemblMetazoa" id="XP_038053925.1"/>
    </source>
</evidence>
<accession>A0A913ZRX9</accession>
<dbReference type="Proteomes" id="UP000887568">
    <property type="component" value="Unplaced"/>
</dbReference>
<reference evidence="3" key="1">
    <citation type="submission" date="2022-11" db="UniProtKB">
        <authorList>
            <consortium name="EnsemblMetazoa"/>
        </authorList>
    </citation>
    <scope>IDENTIFICATION</scope>
</reference>